<dbReference type="AlphaFoldDB" id="A0A140DRR5"/>
<dbReference type="EMBL" id="CP011391">
    <property type="protein sequence ID" value="AMK53342.1"/>
    <property type="molecule type" value="Genomic_DNA"/>
</dbReference>
<evidence type="ECO:0000313" key="2">
    <source>
        <dbReference type="EMBL" id="AMK53342.1"/>
    </source>
</evidence>
<dbReference type="Proteomes" id="UP000069771">
    <property type="component" value="Chromosome"/>
</dbReference>
<accession>A0A140DRR5</accession>
<dbReference type="KEGG" id="fro:AALO17_02080"/>
<keyword evidence="3" id="KW-1185">Reference proteome</keyword>
<evidence type="ECO:0000313" key="3">
    <source>
        <dbReference type="Proteomes" id="UP000069771"/>
    </source>
</evidence>
<sequence>MSYTAYRPQDLLFLKNFQSFRHSLSSKRASGGSVMLRSVQSGEQSVYPDRKMADGCKIQGRGKV</sequence>
<reference evidence="2 3" key="1">
    <citation type="journal article" date="2016" name="Gut Pathog.">
        <title>Whole genome sequencing of "Faecalibaculum rodentium" ALO17, isolated from C57BL/6J laboratory mouse feces.</title>
        <authorList>
            <person name="Lim S."/>
            <person name="Chang D.H."/>
            <person name="Ahn S."/>
            <person name="Kim B.C."/>
        </authorList>
    </citation>
    <scope>NUCLEOTIDE SEQUENCE [LARGE SCALE GENOMIC DNA]</scope>
    <source>
        <strain evidence="2 3">Alo17</strain>
    </source>
</reference>
<evidence type="ECO:0000256" key="1">
    <source>
        <dbReference type="SAM" id="MobiDB-lite"/>
    </source>
</evidence>
<dbReference type="STRING" id="1702221.AALO17_02080"/>
<name>A0A140DRR5_9FIRM</name>
<feature type="region of interest" description="Disordered" evidence="1">
    <location>
        <begin position="45"/>
        <end position="64"/>
    </location>
</feature>
<gene>
    <name evidence="2" type="ORF">AALO17_02080</name>
</gene>
<organism evidence="2 3">
    <name type="scientific">Faecalibaculum rodentium</name>
    <dbReference type="NCBI Taxonomy" id="1702221"/>
    <lineage>
        <taxon>Bacteria</taxon>
        <taxon>Bacillati</taxon>
        <taxon>Bacillota</taxon>
        <taxon>Erysipelotrichia</taxon>
        <taxon>Erysipelotrichales</taxon>
        <taxon>Erysipelotrichaceae</taxon>
        <taxon>Faecalibaculum</taxon>
    </lineage>
</organism>
<protein>
    <submittedName>
        <fullName evidence="2">Uncharacterized protein</fullName>
    </submittedName>
</protein>
<proteinExistence type="predicted"/>